<proteinExistence type="predicted"/>
<dbReference type="Gene3D" id="3.30.700.10">
    <property type="entry name" value="Glycoprotein, Type 4 Pilin"/>
    <property type="match status" value="1"/>
</dbReference>
<dbReference type="RefSeq" id="WP_146453291.1">
    <property type="nucleotide sequence ID" value="NZ_SJPS01000021.1"/>
</dbReference>
<dbReference type="InterPro" id="IPR027558">
    <property type="entry name" value="Pre_pil_HX9DG_C"/>
</dbReference>
<accession>A0A5C6C0G9</accession>
<dbReference type="PANTHER" id="PTHR30093">
    <property type="entry name" value="GENERAL SECRETION PATHWAY PROTEIN G"/>
    <property type="match status" value="1"/>
</dbReference>
<dbReference type="Pfam" id="PF07596">
    <property type="entry name" value="SBP_bac_10"/>
    <property type="match status" value="1"/>
</dbReference>
<keyword evidence="3" id="KW-1185">Reference proteome</keyword>
<feature type="domain" description="DUF1559" evidence="1">
    <location>
        <begin position="33"/>
        <end position="325"/>
    </location>
</feature>
<evidence type="ECO:0000313" key="3">
    <source>
        <dbReference type="Proteomes" id="UP000318437"/>
    </source>
</evidence>
<dbReference type="AlphaFoldDB" id="A0A5C6C0G9"/>
<name>A0A5C6C0G9_9BACT</name>
<dbReference type="InterPro" id="IPR011453">
    <property type="entry name" value="DUF1559"/>
</dbReference>
<dbReference type="EMBL" id="SJPS01000021">
    <property type="protein sequence ID" value="TWU17602.1"/>
    <property type="molecule type" value="Genomic_DNA"/>
</dbReference>
<reference evidence="2 3" key="1">
    <citation type="submission" date="2019-02" db="EMBL/GenBank/DDBJ databases">
        <title>Deep-cultivation of Planctomycetes and their phenomic and genomic characterization uncovers novel biology.</title>
        <authorList>
            <person name="Wiegand S."/>
            <person name="Jogler M."/>
            <person name="Boedeker C."/>
            <person name="Pinto D."/>
            <person name="Vollmers J."/>
            <person name="Rivas-Marin E."/>
            <person name="Kohn T."/>
            <person name="Peeters S.H."/>
            <person name="Heuer A."/>
            <person name="Rast P."/>
            <person name="Oberbeckmann S."/>
            <person name="Bunk B."/>
            <person name="Jeske O."/>
            <person name="Meyerdierks A."/>
            <person name="Storesund J.E."/>
            <person name="Kallscheuer N."/>
            <person name="Luecker S."/>
            <person name="Lage O.M."/>
            <person name="Pohl T."/>
            <person name="Merkel B.J."/>
            <person name="Hornburger P."/>
            <person name="Mueller R.-W."/>
            <person name="Bruemmer F."/>
            <person name="Labrenz M."/>
            <person name="Spormann A.M."/>
            <person name="Op Den Camp H."/>
            <person name="Overmann J."/>
            <person name="Amann R."/>
            <person name="Jetten M.S.M."/>
            <person name="Mascher T."/>
            <person name="Medema M.H."/>
            <person name="Devos D.P."/>
            <person name="Kaster A.-K."/>
            <person name="Ovreas L."/>
            <person name="Rohde M."/>
            <person name="Galperin M.Y."/>
            <person name="Jogler C."/>
        </authorList>
    </citation>
    <scope>NUCLEOTIDE SEQUENCE [LARGE SCALE GENOMIC DNA]</scope>
    <source>
        <strain evidence="2 3">Pla144</strain>
    </source>
</reference>
<gene>
    <name evidence="2" type="primary">xcpT_15</name>
    <name evidence="2" type="ORF">Pla144_51040</name>
</gene>
<evidence type="ECO:0000259" key="1">
    <source>
        <dbReference type="Pfam" id="PF07596"/>
    </source>
</evidence>
<dbReference type="InterPro" id="IPR045584">
    <property type="entry name" value="Pilin-like"/>
</dbReference>
<dbReference type="OrthoDB" id="289947at2"/>
<dbReference type="PROSITE" id="PS00409">
    <property type="entry name" value="PROKAR_NTER_METHYL"/>
    <property type="match status" value="1"/>
</dbReference>
<protein>
    <submittedName>
        <fullName evidence="2">Type II secretion system protein G</fullName>
    </submittedName>
</protein>
<dbReference type="Pfam" id="PF07963">
    <property type="entry name" value="N_methyl"/>
    <property type="match status" value="1"/>
</dbReference>
<dbReference type="InterPro" id="IPR012902">
    <property type="entry name" value="N_methyl_site"/>
</dbReference>
<dbReference type="NCBIfam" id="TIGR02532">
    <property type="entry name" value="IV_pilin_GFxxxE"/>
    <property type="match status" value="1"/>
</dbReference>
<dbReference type="PANTHER" id="PTHR30093:SF2">
    <property type="entry name" value="TYPE II SECRETION SYSTEM PROTEIN H"/>
    <property type="match status" value="1"/>
</dbReference>
<comment type="caution">
    <text evidence="2">The sequence shown here is derived from an EMBL/GenBank/DDBJ whole genome shotgun (WGS) entry which is preliminary data.</text>
</comment>
<dbReference type="NCBIfam" id="TIGR04294">
    <property type="entry name" value="pre_pil_HX9DG"/>
    <property type="match status" value="1"/>
</dbReference>
<organism evidence="2 3">
    <name type="scientific">Bythopirellula polymerisocia</name>
    <dbReference type="NCBI Taxonomy" id="2528003"/>
    <lineage>
        <taxon>Bacteria</taxon>
        <taxon>Pseudomonadati</taxon>
        <taxon>Planctomycetota</taxon>
        <taxon>Planctomycetia</taxon>
        <taxon>Pirellulales</taxon>
        <taxon>Lacipirellulaceae</taxon>
        <taxon>Bythopirellula</taxon>
    </lineage>
</organism>
<dbReference type="Proteomes" id="UP000318437">
    <property type="component" value="Unassembled WGS sequence"/>
</dbReference>
<evidence type="ECO:0000313" key="2">
    <source>
        <dbReference type="EMBL" id="TWU17602.1"/>
    </source>
</evidence>
<dbReference type="SUPFAM" id="SSF54523">
    <property type="entry name" value="Pili subunits"/>
    <property type="match status" value="1"/>
</dbReference>
<sequence length="340" mass="37231">MRQSNSKGLTLVELLVVIAIIGLLIALLLPAVQAAREAARKTHCQNNLKQTALALHAFHNANNNLPSPYNGTSLLYPIEEPDLFHMHSWRAALLPYVEQSALHNSIDWHALATDQVNESVATTVVSPYICPSGASPSESMGWGMRHEWQSRDDKYQAVRSDYDGLAGIYVFFEVPPFGNLWGNPKYIRWSIWGSPTFAGNQFTGTEIRVPARFDVGTLEGGLASYRAGKFNEVTDGLSNTIMVVERGGRPFHMVDGRPKVTDDDPAADYGGQVGWSASAPFYWRLNWPDVGINRDNESGIYSDHVGGAYVALADGSATFLSESTDIATLVKMIGPTDGEQ</sequence>